<name>A0A7C9LLL5_9RHOB</name>
<comment type="caution">
    <text evidence="1">The sequence shown here is derived from an EMBL/GenBank/DDBJ whole genome shotgun (WGS) entry which is preliminary data.</text>
</comment>
<dbReference type="EMBL" id="VENJ01000012">
    <property type="protein sequence ID" value="MTJ04879.1"/>
    <property type="molecule type" value="Genomic_DNA"/>
</dbReference>
<gene>
    <name evidence="1" type="ORF">FH759_09335</name>
</gene>
<protein>
    <submittedName>
        <fullName evidence="1">Metallopeptidase family protein</fullName>
    </submittedName>
</protein>
<organism evidence="1 2">
    <name type="scientific">Sediminimonas qiaohouensis</name>
    <dbReference type="NCBI Taxonomy" id="552061"/>
    <lineage>
        <taxon>Bacteria</taxon>
        <taxon>Pseudomonadati</taxon>
        <taxon>Pseudomonadota</taxon>
        <taxon>Alphaproteobacteria</taxon>
        <taxon>Rhodobacterales</taxon>
        <taxon>Roseobacteraceae</taxon>
        <taxon>Sediminimonas</taxon>
    </lineage>
</organism>
<dbReference type="SUPFAM" id="SSF55486">
    <property type="entry name" value="Metalloproteases ('zincins'), catalytic domain"/>
    <property type="match status" value="1"/>
</dbReference>
<proteinExistence type="predicted"/>
<dbReference type="Proteomes" id="UP000483078">
    <property type="component" value="Unassembled WGS sequence"/>
</dbReference>
<evidence type="ECO:0000313" key="1">
    <source>
        <dbReference type="EMBL" id="MTJ04879.1"/>
    </source>
</evidence>
<accession>A0A7C9LLL5</accession>
<dbReference type="InterPro" id="IPR010428">
    <property type="entry name" value="Zincin_1"/>
</dbReference>
<dbReference type="InterPro" id="IPR038555">
    <property type="entry name" value="Zincin_1_sf"/>
</dbReference>
<reference evidence="1 2" key="1">
    <citation type="submission" date="2019-06" db="EMBL/GenBank/DDBJ databases">
        <title>Enrichment of Autotrophic Halophilic Microorganisms from Red Sea Brine Pool Using Microbial Electrosynthesis System.</title>
        <authorList>
            <person name="Alqahtani M.F."/>
            <person name="Bajracharya S."/>
            <person name="Katuri K.P."/>
            <person name="Ali M."/>
            <person name="Saikaly P.E."/>
        </authorList>
    </citation>
    <scope>NUCLEOTIDE SEQUENCE [LARGE SCALE GENOMIC DNA]</scope>
    <source>
        <strain evidence="1">MES6</strain>
    </source>
</reference>
<dbReference type="AlphaFoldDB" id="A0A7C9LLL5"/>
<sequence length="132" mass="15062">MTHGNRNERNRIARLAQSAMAGLPEPFRSRAGAVQLRIADLPGHDMLQELGLHDPMTLTGLYEGVPLTHKSSSYPELTPDTIWLFVRPIMAEWHARGDVELHDLVTNVVVHELAHFFGWDDDDIATIDRWWE</sequence>
<dbReference type="Gene3D" id="3.30.2010.20">
    <property type="match status" value="1"/>
</dbReference>
<dbReference type="RefSeq" id="WP_273249604.1">
    <property type="nucleotide sequence ID" value="NZ_VENJ01000012.1"/>
</dbReference>
<dbReference type="Pfam" id="PF06262">
    <property type="entry name" value="Zincin_1"/>
    <property type="match status" value="1"/>
</dbReference>
<evidence type="ECO:0000313" key="2">
    <source>
        <dbReference type="Proteomes" id="UP000483078"/>
    </source>
</evidence>
<dbReference type="CDD" id="cd12952">
    <property type="entry name" value="MMP_ACEL2062"/>
    <property type="match status" value="1"/>
</dbReference>